<accession>A0A923FLI2</accession>
<evidence type="ECO:0000313" key="1">
    <source>
        <dbReference type="EMBL" id="MBC3394806.1"/>
    </source>
</evidence>
<reference evidence="1 3" key="1">
    <citation type="journal article" date="2020" name="Microorganisms">
        <title>Reliable Identification of Environmental Pseudomonas Isolates Using the rpoD Gene.</title>
        <authorList>
            <consortium name="The Broad Institute Genome Sequencing Platform"/>
            <person name="Girard L."/>
            <person name="Lood C."/>
            <person name="Rokni-Zadeh H."/>
            <person name="van Noort V."/>
            <person name="Lavigne R."/>
            <person name="De Mot R."/>
        </authorList>
    </citation>
    <scope>NUCLEOTIDE SEQUENCE</scope>
    <source>
        <strain evidence="1 3">SWRI102</strain>
    </source>
</reference>
<reference evidence="2" key="3">
    <citation type="submission" date="2021-06" db="EMBL/GenBank/DDBJ databases">
        <title>Updating the genus Pseudomonas: Description of 43 new species and partition of the Pseudomonas putida group.</title>
        <authorList>
            <person name="Girard L."/>
            <person name="Lood C."/>
            <person name="Vandamme P."/>
            <person name="Rokni-Zadeh H."/>
            <person name="Van Noort V."/>
            <person name="Hofte M."/>
            <person name="Lavigne R."/>
            <person name="De Mot R."/>
        </authorList>
    </citation>
    <scope>NUCLEOTIDE SEQUENCE</scope>
    <source>
        <strain evidence="2">SWRI102</strain>
    </source>
</reference>
<dbReference type="RefSeq" id="WP_186642854.1">
    <property type="nucleotide sequence ID" value="NZ_JABWQX020000001.1"/>
</dbReference>
<organism evidence="1">
    <name type="scientific">Pseudomonas marvdashtae</name>
    <dbReference type="NCBI Taxonomy" id="2745500"/>
    <lineage>
        <taxon>Bacteria</taxon>
        <taxon>Pseudomonadati</taxon>
        <taxon>Pseudomonadota</taxon>
        <taxon>Gammaproteobacteria</taxon>
        <taxon>Pseudomonadales</taxon>
        <taxon>Pseudomonadaceae</taxon>
        <taxon>Pseudomonas</taxon>
    </lineage>
</organism>
<reference evidence="1" key="2">
    <citation type="submission" date="2020-07" db="EMBL/GenBank/DDBJ databases">
        <authorList>
            <person name="Lood C."/>
            <person name="Girard L."/>
        </authorList>
    </citation>
    <scope>NUCLEOTIDE SEQUENCE</scope>
    <source>
        <strain evidence="1">SWRI102</strain>
    </source>
</reference>
<comment type="caution">
    <text evidence="1">The sequence shown here is derived from an EMBL/GenBank/DDBJ whole genome shotgun (WGS) entry which is preliminary data.</text>
</comment>
<dbReference type="EMBL" id="JABWQX020000001">
    <property type="protein sequence ID" value="MBV4552261.1"/>
    <property type="molecule type" value="Genomic_DNA"/>
</dbReference>
<gene>
    <name evidence="2" type="ORF">HU742_014035</name>
    <name evidence="1" type="ORF">HU742_06290</name>
</gene>
<evidence type="ECO:0000313" key="3">
    <source>
        <dbReference type="Proteomes" id="UP000659438"/>
    </source>
</evidence>
<evidence type="ECO:0000313" key="2">
    <source>
        <dbReference type="EMBL" id="MBV4552261.1"/>
    </source>
</evidence>
<dbReference type="AlphaFoldDB" id="A0A923FLI2"/>
<dbReference type="Proteomes" id="UP000659438">
    <property type="component" value="Unassembled WGS sequence"/>
</dbReference>
<dbReference type="EMBL" id="JABWQX010000001">
    <property type="protein sequence ID" value="MBC3394806.1"/>
    <property type="molecule type" value="Genomic_DNA"/>
</dbReference>
<proteinExistence type="predicted"/>
<name>A0A923FLI2_9PSED</name>
<sequence>MRIILSPQRRDDTFEVTKAGDVLTVNGEGFDFSPVGEGDTLPREAINSIWFAGPVDRTQGELILTLLFPIPRNYSQAQAFPAPLENVPEGPVVFPLPLNDEEIPANRFSDAEGVEK</sequence>
<protein>
    <submittedName>
        <fullName evidence="1">Uncharacterized protein</fullName>
    </submittedName>
</protein>
<keyword evidence="3" id="KW-1185">Reference proteome</keyword>